<protein>
    <submittedName>
        <fullName evidence="3">PDZ domain-containing protein</fullName>
    </submittedName>
</protein>
<dbReference type="Gene3D" id="2.30.42.10">
    <property type="match status" value="1"/>
</dbReference>
<keyword evidence="4" id="KW-1185">Reference proteome</keyword>
<feature type="signal peptide" evidence="1">
    <location>
        <begin position="1"/>
        <end position="34"/>
    </location>
</feature>
<name>A0ABT0ACA5_9SPHN</name>
<dbReference type="EMBL" id="JALHAT010000012">
    <property type="protein sequence ID" value="MCJ1960831.1"/>
    <property type="molecule type" value="Genomic_DNA"/>
</dbReference>
<dbReference type="InterPro" id="IPR041489">
    <property type="entry name" value="PDZ_6"/>
</dbReference>
<evidence type="ECO:0000259" key="2">
    <source>
        <dbReference type="PROSITE" id="PS50106"/>
    </source>
</evidence>
<dbReference type="Pfam" id="PF17820">
    <property type="entry name" value="PDZ_6"/>
    <property type="match status" value="1"/>
</dbReference>
<accession>A0ABT0ACA5</accession>
<sequence>MLQMRMCRTTIVLKTARLLSAAVLALAALSQGHATDSGEPQWPVAIRGSLARMGTLEYRLKRAAPGLCIQNNTATGMTIDYIEAYAEADRQIVTALTGLDSRPQVIGVAPGSPAFEAGVRAGDDIVEIDGTPFAQLRDESDNPALLADELTRRLADTPASQDITLTLARPDGLHSVRFRGEQLCAARFVVKTDNGLAAYSDPESLAISEKYFTFARNDDELAIVTAHEFAHIVAQDKKASGLRQRRAMEDRADILGVDIMRCAGYDPERGLGLWEHYNKRDWLKWFRAPTHRNMSDRIKRMRAHITPPKSCPPQIPSL</sequence>
<evidence type="ECO:0000313" key="3">
    <source>
        <dbReference type="EMBL" id="MCJ1960831.1"/>
    </source>
</evidence>
<organism evidence="3 4">
    <name type="scientific">Novosphingobium mangrovi</name>
    <name type="common">ex Hu et al. 2023</name>
    <dbReference type="NCBI Taxonomy" id="2930094"/>
    <lineage>
        <taxon>Bacteria</taxon>
        <taxon>Pseudomonadati</taxon>
        <taxon>Pseudomonadota</taxon>
        <taxon>Alphaproteobacteria</taxon>
        <taxon>Sphingomonadales</taxon>
        <taxon>Sphingomonadaceae</taxon>
        <taxon>Novosphingobium</taxon>
    </lineage>
</organism>
<proteinExistence type="predicted"/>
<evidence type="ECO:0000313" key="4">
    <source>
        <dbReference type="Proteomes" id="UP001162802"/>
    </source>
</evidence>
<evidence type="ECO:0000256" key="1">
    <source>
        <dbReference type="SAM" id="SignalP"/>
    </source>
</evidence>
<feature type="domain" description="PDZ" evidence="2">
    <location>
        <begin position="105"/>
        <end position="144"/>
    </location>
</feature>
<comment type="caution">
    <text evidence="3">The sequence shown here is derived from an EMBL/GenBank/DDBJ whole genome shotgun (WGS) entry which is preliminary data.</text>
</comment>
<keyword evidence="1" id="KW-0732">Signal</keyword>
<dbReference type="Proteomes" id="UP001162802">
    <property type="component" value="Unassembled WGS sequence"/>
</dbReference>
<dbReference type="InterPro" id="IPR036034">
    <property type="entry name" value="PDZ_sf"/>
</dbReference>
<dbReference type="SUPFAM" id="SSF50156">
    <property type="entry name" value="PDZ domain-like"/>
    <property type="match status" value="1"/>
</dbReference>
<dbReference type="PROSITE" id="PS50106">
    <property type="entry name" value="PDZ"/>
    <property type="match status" value="1"/>
</dbReference>
<dbReference type="InterPro" id="IPR001478">
    <property type="entry name" value="PDZ"/>
</dbReference>
<dbReference type="RefSeq" id="WP_243799333.1">
    <property type="nucleotide sequence ID" value="NZ_JALHAT010000012.1"/>
</dbReference>
<reference evidence="3" key="1">
    <citation type="submission" date="2022-03" db="EMBL/GenBank/DDBJ databases">
        <title>Identification of a novel bacterium isolated from mangrove sediments.</title>
        <authorList>
            <person name="Pan X."/>
        </authorList>
    </citation>
    <scope>NUCLEOTIDE SEQUENCE</scope>
    <source>
        <strain evidence="3">B2637</strain>
    </source>
</reference>
<feature type="chain" id="PRO_5047450027" evidence="1">
    <location>
        <begin position="35"/>
        <end position="318"/>
    </location>
</feature>
<gene>
    <name evidence="3" type="ORF">MTR65_09090</name>
</gene>